<dbReference type="Gene3D" id="3.40.50.1000">
    <property type="entry name" value="HAD superfamily/HAD-like"/>
    <property type="match status" value="1"/>
</dbReference>
<dbReference type="KEGG" id="ptl:AOT13_04970"/>
<name>A0AAN0YNB1_PARTM</name>
<dbReference type="CDD" id="cd16415">
    <property type="entry name" value="HAD_dREG-2_like"/>
    <property type="match status" value="1"/>
</dbReference>
<dbReference type="AlphaFoldDB" id="A0AAN0YNB1"/>
<reference evidence="2" key="1">
    <citation type="journal article" date="2016" name="Genome Announc.">
        <title>Complete Genome Sequence of Geobacillus thermoglucosidasius NCIMB 11955, the Progenitor of a Bioethanol Production Strain.</title>
        <authorList>
            <person name="Sheng L."/>
            <person name="Zhang Y."/>
            <person name="Minton N.P."/>
        </authorList>
    </citation>
    <scope>NUCLEOTIDE SEQUENCE [LARGE SCALE GENOMIC DNA]</scope>
    <source>
        <strain evidence="2">NCIMB 11955</strain>
    </source>
</reference>
<dbReference type="PRINTS" id="PR00413">
    <property type="entry name" value="HADHALOGNASE"/>
</dbReference>
<dbReference type="SFLD" id="SFLDS00003">
    <property type="entry name" value="Haloacid_Dehalogenase"/>
    <property type="match status" value="1"/>
</dbReference>
<dbReference type="InterPro" id="IPR023198">
    <property type="entry name" value="PGP-like_dom2"/>
</dbReference>
<evidence type="ECO:0000313" key="2">
    <source>
        <dbReference type="Proteomes" id="UP000093052"/>
    </source>
</evidence>
<organism evidence="1 2">
    <name type="scientific">Parageobacillus thermoglucosidasius</name>
    <name type="common">Geobacillus thermoglucosidasius</name>
    <dbReference type="NCBI Taxonomy" id="1426"/>
    <lineage>
        <taxon>Bacteria</taxon>
        <taxon>Bacillati</taxon>
        <taxon>Bacillota</taxon>
        <taxon>Bacilli</taxon>
        <taxon>Bacillales</taxon>
        <taxon>Anoxybacillaceae</taxon>
        <taxon>Parageobacillus</taxon>
    </lineage>
</organism>
<dbReference type="InterPro" id="IPR041492">
    <property type="entry name" value="HAD_2"/>
</dbReference>
<dbReference type="Proteomes" id="UP000093052">
    <property type="component" value="Chromosome"/>
</dbReference>
<dbReference type="InterPro" id="IPR006439">
    <property type="entry name" value="HAD-SF_hydro_IA"/>
</dbReference>
<proteinExistence type="predicted"/>
<dbReference type="EMBL" id="CP016622">
    <property type="protein sequence ID" value="ANZ29500.1"/>
    <property type="molecule type" value="Genomic_DNA"/>
</dbReference>
<dbReference type="SUPFAM" id="SSF56784">
    <property type="entry name" value="HAD-like"/>
    <property type="match status" value="1"/>
</dbReference>
<dbReference type="PANTHER" id="PTHR46191:SF2">
    <property type="entry name" value="HALOACID DEHALOGENASE-LIKE HYDROLASE DOMAIN-CONTAINING PROTEIN 3"/>
    <property type="match status" value="1"/>
</dbReference>
<dbReference type="Pfam" id="PF13419">
    <property type="entry name" value="HAD_2"/>
    <property type="match status" value="1"/>
</dbReference>
<dbReference type="GeneID" id="56924817"/>
<dbReference type="InterPro" id="IPR036412">
    <property type="entry name" value="HAD-like_sf"/>
</dbReference>
<dbReference type="Gene3D" id="1.10.150.240">
    <property type="entry name" value="Putative phosphatase, domain 2"/>
    <property type="match status" value="1"/>
</dbReference>
<keyword evidence="2" id="KW-1185">Reference proteome</keyword>
<gene>
    <name evidence="1" type="ORF">BCV53_04980</name>
</gene>
<dbReference type="InterPro" id="IPR051828">
    <property type="entry name" value="HAD-like_hydrolase_domain"/>
</dbReference>
<dbReference type="RefSeq" id="WP_003253242.1">
    <property type="nucleotide sequence ID" value="NZ_AP025621.1"/>
</dbReference>
<dbReference type="PANTHER" id="PTHR46191">
    <property type="match status" value="1"/>
</dbReference>
<dbReference type="NCBIfam" id="TIGR01509">
    <property type="entry name" value="HAD-SF-IA-v3"/>
    <property type="match status" value="1"/>
</dbReference>
<accession>A0AAN0YNB1</accession>
<protein>
    <submittedName>
        <fullName evidence="1">Haloacid dehalogenase</fullName>
    </submittedName>
</protein>
<evidence type="ECO:0000313" key="1">
    <source>
        <dbReference type="EMBL" id="ANZ29500.1"/>
    </source>
</evidence>
<dbReference type="SFLD" id="SFLDG01129">
    <property type="entry name" value="C1.5:_HAD__Beta-PGM__Phosphata"/>
    <property type="match status" value="1"/>
</dbReference>
<dbReference type="InterPro" id="IPR023214">
    <property type="entry name" value="HAD_sf"/>
</dbReference>
<dbReference type="NCBIfam" id="TIGR01549">
    <property type="entry name" value="HAD-SF-IA-v1"/>
    <property type="match status" value="1"/>
</dbReference>
<sequence>MKKKFVWFDLGYTLFYQQRESIYQQFLKENGIYISLEKIEKAYHLTDKYFMREYPSVLGKEIQTFYPWYLGVLNFKLGLHFDLSRQSERMQGMQKYMEQWHPFPFVNSVLSQLKRHSIRLGVISNWDRSARELLERHGLTAYFDHIIISAEVGVEKPDAAIFEKALKDAGVSGEECIYVGDNYYDDVIGSSKVGMKALLINRFNREGIEEIRYPHTIRSIEEVPDLLNKMGLF</sequence>